<dbReference type="GO" id="GO:0005975">
    <property type="term" value="P:carbohydrate metabolic process"/>
    <property type="evidence" value="ECO:0007669"/>
    <property type="project" value="InterPro"/>
</dbReference>
<proteinExistence type="predicted"/>
<keyword evidence="3" id="KW-1185">Reference proteome</keyword>
<dbReference type="Pfam" id="PF18989">
    <property type="entry name" value="DUF5722"/>
    <property type="match status" value="1"/>
</dbReference>
<dbReference type="InterPro" id="IPR001956">
    <property type="entry name" value="CBM3"/>
</dbReference>
<feature type="domain" description="CBM3" evidence="1">
    <location>
        <begin position="994"/>
        <end position="1149"/>
    </location>
</feature>
<dbReference type="RefSeq" id="WP_191618725.1">
    <property type="nucleotide sequence ID" value="NZ_JACYFG010000051.1"/>
</dbReference>
<dbReference type="GO" id="GO:0030248">
    <property type="term" value="F:cellulose binding"/>
    <property type="evidence" value="ECO:0007669"/>
    <property type="project" value="InterPro"/>
</dbReference>
<dbReference type="Gene3D" id="2.60.40.710">
    <property type="entry name" value="Endoglucanase-like"/>
    <property type="match status" value="1"/>
</dbReference>
<dbReference type="PROSITE" id="PS51172">
    <property type="entry name" value="CBM3"/>
    <property type="match status" value="1"/>
</dbReference>
<name>A0A927FD87_9BACT</name>
<dbReference type="AlphaFoldDB" id="A0A927FD87"/>
<dbReference type="Gene3D" id="3.20.20.80">
    <property type="entry name" value="Glycosidases"/>
    <property type="match status" value="1"/>
</dbReference>
<dbReference type="InterPro" id="IPR008965">
    <property type="entry name" value="CBM2/CBM3_carb-bd_dom_sf"/>
</dbReference>
<dbReference type="EMBL" id="JACYFG010000051">
    <property type="protein sequence ID" value="MBD5781641.1"/>
    <property type="molecule type" value="Genomic_DNA"/>
</dbReference>
<dbReference type="SUPFAM" id="SSF49265">
    <property type="entry name" value="Fibronectin type III"/>
    <property type="match status" value="1"/>
</dbReference>
<dbReference type="Pfam" id="PF00942">
    <property type="entry name" value="CBM_3"/>
    <property type="match status" value="1"/>
</dbReference>
<comment type="caution">
    <text evidence="2">The sequence shown here is derived from an EMBL/GenBank/DDBJ whole genome shotgun (WGS) entry which is preliminary data.</text>
</comment>
<evidence type="ECO:0000313" key="3">
    <source>
        <dbReference type="Proteomes" id="UP000622317"/>
    </source>
</evidence>
<accession>A0A927FD87</accession>
<dbReference type="SUPFAM" id="SSF51445">
    <property type="entry name" value="(Trans)glycosidases"/>
    <property type="match status" value="1"/>
</dbReference>
<dbReference type="InterPro" id="IPR017853">
    <property type="entry name" value="GH"/>
</dbReference>
<organism evidence="2 3">
    <name type="scientific">Pelagicoccus enzymogenes</name>
    <dbReference type="NCBI Taxonomy" id="2773457"/>
    <lineage>
        <taxon>Bacteria</taxon>
        <taxon>Pseudomonadati</taxon>
        <taxon>Verrucomicrobiota</taxon>
        <taxon>Opitutia</taxon>
        <taxon>Puniceicoccales</taxon>
        <taxon>Pelagicoccaceae</taxon>
        <taxon>Pelagicoccus</taxon>
    </lineage>
</organism>
<gene>
    <name evidence="2" type="ORF">IEN85_19220</name>
</gene>
<evidence type="ECO:0000259" key="1">
    <source>
        <dbReference type="PROSITE" id="PS51172"/>
    </source>
</evidence>
<reference evidence="2" key="1">
    <citation type="submission" date="2020-09" db="EMBL/GenBank/DDBJ databases">
        <title>Pelagicoccus enzymogenes sp. nov. with an EPS production, isolated from marine sediment.</title>
        <authorList>
            <person name="Feng X."/>
        </authorList>
    </citation>
    <scope>NUCLEOTIDE SEQUENCE</scope>
    <source>
        <strain evidence="2">NFK12</strain>
    </source>
</reference>
<protein>
    <recommendedName>
        <fullName evidence="1">CBM3 domain-containing protein</fullName>
    </recommendedName>
</protein>
<evidence type="ECO:0000313" key="2">
    <source>
        <dbReference type="EMBL" id="MBD5781641.1"/>
    </source>
</evidence>
<dbReference type="InterPro" id="IPR043780">
    <property type="entry name" value="DUF5722"/>
</dbReference>
<dbReference type="SUPFAM" id="SSF49384">
    <property type="entry name" value="Carbohydrate-binding domain"/>
    <property type="match status" value="1"/>
</dbReference>
<dbReference type="InterPro" id="IPR036966">
    <property type="entry name" value="CBM3_sf"/>
</dbReference>
<sequence>MSIAANPDGSYDIQTEGLDPWIGSRDLDAIYDPGVVFVLEFEYICVTGLDDLQIFYKTANTGFSPARRALLGPLPASSEFRKYAVEMDVQAPVWDAVYNKFRFDFGRLPGRSITVRNIVLRSLTPEEQAARLPKETVAIELNAGSTSGGLTASVLADGSYRLDTEGNDPWVGSVPVSDSYDPEVSYIIEFEYKTDFAYNQLEVFYGPVNPARRFDAPGFEPSFEWTSYAINTRLFTDGFAENDWRSFRFDFGKQEGDDGAKTVFVRNIRIRKPTEEEKQIELSSDKIRSRELNQALLDFVGNTFENAIDSVSVDSDSVRIEGVVPNNGGDLKLVEVPVESSFYDGGLFDVVATIEPGDSMFDISLPRFVAAEDRYLDRIYSRWAIASGDPEEGLTIVSDPFWASDVSAAAQWNLEEEKAISLKGMDGLTSATFGNFGDLTELGSHSMKINVLLNGVLSLAPTDLVHEFNGKEYYMKRGSVENLDRSVRACYESDQTVGFVLLVPLGIGDEELREVLVHPDASLGLYSMANMATEDGVEHYAAIIDFLAQRYLRPDAANGRVAYWIVHNEVNAHSSWTHAGLKPAALYTDIYQKSMRMVYYTARKYDPTAKVFATFTNDWNEKPGNGKESEFLSTEILAFLNLFSDRQGDFEWGIAWHSYPVGLANPKVWNDATAKTPLSFEAPVISPRNLEVIDAYVRQESVLYNGKKVRTVILSENGMSSNTDKNPNANETTQAAGVAYFWKKANRRLPAIETIHYHRWVDSPSEGGLSFGLWTTGDSGPQSFGEKKEAWYVWKAAGTEDEDTVFDPYLDLIGIEDWSEVHFDMPTEVTPYQVDFKLSGCPTDLDRVWVRFNGERKRPQPDGSLVFFNVASHIEQPYEIEVNGVVVHSDSLAIDSYRSLEFDLQAPYGLVVEGTGIGTNELFWVDASDFEDGYVVETLGDSGEFEVLAVLPADTEEFVHEGVEPGREYSYRVAPTAGGLVACRSEIAGAVASFIVAESGNDDRGRFSLTNNRIRTKFVLTNFADFDIPLEELSLRYWFSPEGAIIDSMKSFGLARRISSEKILTSVVELDADREGSSHYLEIGFGECVGIVPANGGSSPEIYTKVLNLSGRSLDERNDYSWRPSSTLELNANLGVYWNGVLVWGYEPL</sequence>
<dbReference type="Proteomes" id="UP000622317">
    <property type="component" value="Unassembled WGS sequence"/>
</dbReference>
<dbReference type="InterPro" id="IPR036116">
    <property type="entry name" value="FN3_sf"/>
</dbReference>